<reference evidence="1 2" key="1">
    <citation type="submission" date="2016-10" db="EMBL/GenBank/DDBJ databases">
        <title>Complete Genome Sequence of Flavobacterium sp. PK15.</title>
        <authorList>
            <person name="Ekwe A."/>
            <person name="Kim S.B."/>
        </authorList>
    </citation>
    <scope>NUCLEOTIDE SEQUENCE [LARGE SCALE GENOMIC DNA]</scope>
    <source>
        <strain evidence="1 2">PK15</strain>
    </source>
</reference>
<protein>
    <submittedName>
        <fullName evidence="1">Uncharacterized protein</fullName>
    </submittedName>
</protein>
<proteinExistence type="predicted"/>
<sequence>METGFLFDKTGFWKGVGSIFSLYGDYYEFNSSRTAEEADQKALQSDWENVGEDLRTAERQFKEKHSKELCLK</sequence>
<evidence type="ECO:0000313" key="2">
    <source>
        <dbReference type="Proteomes" id="UP000178198"/>
    </source>
</evidence>
<dbReference type="AlphaFoldDB" id="A0A1D9PEC2"/>
<organism evidence="1 2">
    <name type="scientific">Flavobacterium commune</name>
    <dbReference type="NCBI Taxonomy" id="1306519"/>
    <lineage>
        <taxon>Bacteria</taxon>
        <taxon>Pseudomonadati</taxon>
        <taxon>Bacteroidota</taxon>
        <taxon>Flavobacteriia</taxon>
        <taxon>Flavobacteriales</taxon>
        <taxon>Flavobacteriaceae</taxon>
        <taxon>Flavobacterium</taxon>
    </lineage>
</organism>
<dbReference type="Proteomes" id="UP000178198">
    <property type="component" value="Chromosome"/>
</dbReference>
<gene>
    <name evidence="1" type="ORF">BIW12_09210</name>
</gene>
<dbReference type="STRING" id="1306519.BIW12_09210"/>
<dbReference type="EMBL" id="CP017774">
    <property type="protein sequence ID" value="APA00939.1"/>
    <property type="molecule type" value="Genomic_DNA"/>
</dbReference>
<keyword evidence="2" id="KW-1185">Reference proteome</keyword>
<dbReference type="KEGG" id="fcm:BIW12_09210"/>
<name>A0A1D9PEC2_9FLAO</name>
<accession>A0A1D9PEC2</accession>
<evidence type="ECO:0000313" key="1">
    <source>
        <dbReference type="EMBL" id="APA00939.1"/>
    </source>
</evidence>